<proteinExistence type="predicted"/>
<evidence type="ECO:0000313" key="1">
    <source>
        <dbReference type="EMBL" id="GAA1563918.1"/>
    </source>
</evidence>
<protein>
    <submittedName>
        <fullName evidence="1">Uncharacterized protein</fullName>
    </submittedName>
</protein>
<accession>A0ABP4NLU5</accession>
<dbReference type="Proteomes" id="UP001500393">
    <property type="component" value="Unassembled WGS sequence"/>
</dbReference>
<organism evidence="1 2">
    <name type="scientific">Kribbella sancticallisti</name>
    <dbReference type="NCBI Taxonomy" id="460087"/>
    <lineage>
        <taxon>Bacteria</taxon>
        <taxon>Bacillati</taxon>
        <taxon>Actinomycetota</taxon>
        <taxon>Actinomycetes</taxon>
        <taxon>Propionibacteriales</taxon>
        <taxon>Kribbellaceae</taxon>
        <taxon>Kribbella</taxon>
    </lineage>
</organism>
<evidence type="ECO:0000313" key="2">
    <source>
        <dbReference type="Proteomes" id="UP001500393"/>
    </source>
</evidence>
<name>A0ABP4NLU5_9ACTN</name>
<reference evidence="2" key="1">
    <citation type="journal article" date="2019" name="Int. J. Syst. Evol. Microbiol.">
        <title>The Global Catalogue of Microorganisms (GCM) 10K type strain sequencing project: providing services to taxonomists for standard genome sequencing and annotation.</title>
        <authorList>
            <consortium name="The Broad Institute Genomics Platform"/>
            <consortium name="The Broad Institute Genome Sequencing Center for Infectious Disease"/>
            <person name="Wu L."/>
            <person name="Ma J."/>
        </authorList>
    </citation>
    <scope>NUCLEOTIDE SEQUENCE [LARGE SCALE GENOMIC DNA]</scope>
    <source>
        <strain evidence="2">JCM 14969</strain>
    </source>
</reference>
<comment type="caution">
    <text evidence="1">The sequence shown here is derived from an EMBL/GenBank/DDBJ whole genome shotgun (WGS) entry which is preliminary data.</text>
</comment>
<dbReference type="EMBL" id="BAAAOS010000017">
    <property type="protein sequence ID" value="GAA1563918.1"/>
    <property type="molecule type" value="Genomic_DNA"/>
</dbReference>
<keyword evidence="2" id="KW-1185">Reference proteome</keyword>
<gene>
    <name evidence="1" type="ORF">GCM10009789_16350</name>
</gene>
<sequence length="248" mass="28325">MAPALLPMTTYRRRGHWRRGRDGTEHWVSAHTVSRSGTPSFYGRPSRPTPTRPRTFVVGAYSHRWSRPNAQCPVCRAPVYFYSNEYGSRVYFDELGPPWPKHPCTDIPGPGPREWSTRNQPTPYRFADGRAIRRMASSRTSAQIKDYRSKYGDSPAQAWIVLGQSSTGQGTVLHLHRLYEHSGPIAWITPARLTVPVGDLVFIHHGVMSFFDPRRFEVGVVSVTFLRKLPRKPFFKLLRAWLLGEPPV</sequence>